<evidence type="ECO:0000256" key="13">
    <source>
        <dbReference type="ARBA" id="ARBA00024531"/>
    </source>
</evidence>
<name>A0A9N8F169_9STRA</name>
<evidence type="ECO:0000256" key="6">
    <source>
        <dbReference type="ARBA" id="ARBA00022723"/>
    </source>
</evidence>
<evidence type="ECO:0000313" key="18">
    <source>
        <dbReference type="Proteomes" id="UP001153069"/>
    </source>
</evidence>
<comment type="cofactor">
    <cofactor evidence="1">
        <name>Ca(2+)</name>
        <dbReference type="ChEBI" id="CHEBI:29108"/>
    </cofactor>
</comment>
<dbReference type="Pfam" id="PF01764">
    <property type="entry name" value="Lipase_3"/>
    <property type="match status" value="1"/>
</dbReference>
<keyword evidence="4" id="KW-0597">Phosphoprotein</keyword>
<comment type="caution">
    <text evidence="17">The sequence shown here is derived from an EMBL/GenBank/DDBJ whole genome shotgun (WGS) entry which is preliminary data.</text>
</comment>
<evidence type="ECO:0000256" key="5">
    <source>
        <dbReference type="ARBA" id="ARBA00022692"/>
    </source>
</evidence>
<keyword evidence="5" id="KW-0812">Transmembrane</keyword>
<proteinExistence type="predicted"/>
<feature type="non-terminal residue" evidence="17">
    <location>
        <position position="401"/>
    </location>
</feature>
<keyword evidence="7" id="KW-0378">Hydrolase</keyword>
<keyword evidence="11" id="KW-0443">Lipid metabolism</keyword>
<dbReference type="OrthoDB" id="45753at2759"/>
<dbReference type="GO" id="GO:0005886">
    <property type="term" value="C:plasma membrane"/>
    <property type="evidence" value="ECO:0007669"/>
    <property type="project" value="UniProtKB-SubCell"/>
</dbReference>
<accession>A0A9N8F169</accession>
<dbReference type="EC" id="3.1.1.116" evidence="14"/>
<feature type="signal peptide" evidence="15">
    <location>
        <begin position="1"/>
        <end position="17"/>
    </location>
</feature>
<evidence type="ECO:0000256" key="7">
    <source>
        <dbReference type="ARBA" id="ARBA00022801"/>
    </source>
</evidence>
<keyword evidence="18" id="KW-1185">Reference proteome</keyword>
<dbReference type="GO" id="GO:0016042">
    <property type="term" value="P:lipid catabolic process"/>
    <property type="evidence" value="ECO:0007669"/>
    <property type="project" value="UniProtKB-KW"/>
</dbReference>
<dbReference type="GO" id="GO:0046872">
    <property type="term" value="F:metal ion binding"/>
    <property type="evidence" value="ECO:0007669"/>
    <property type="project" value="UniProtKB-KW"/>
</dbReference>
<evidence type="ECO:0000256" key="14">
    <source>
        <dbReference type="ARBA" id="ARBA00026104"/>
    </source>
</evidence>
<evidence type="ECO:0000256" key="12">
    <source>
        <dbReference type="ARBA" id="ARBA00023136"/>
    </source>
</evidence>
<comment type="subcellular location">
    <subcellularLocation>
        <location evidence="2">Cell membrane</location>
        <topology evidence="2">Multi-pass membrane protein</topology>
    </subcellularLocation>
</comment>
<evidence type="ECO:0000256" key="9">
    <source>
        <dbReference type="ARBA" id="ARBA00022963"/>
    </source>
</evidence>
<dbReference type="InterPro" id="IPR029058">
    <property type="entry name" value="AB_hydrolase_fold"/>
</dbReference>
<dbReference type="GO" id="GO:0016298">
    <property type="term" value="F:lipase activity"/>
    <property type="evidence" value="ECO:0007669"/>
    <property type="project" value="TreeGrafter"/>
</dbReference>
<keyword evidence="12" id="KW-0472">Membrane</keyword>
<dbReference type="EMBL" id="CAICTM010003151">
    <property type="protein sequence ID" value="CAB9530976.1"/>
    <property type="molecule type" value="Genomic_DNA"/>
</dbReference>
<organism evidence="17 18">
    <name type="scientific">Seminavis robusta</name>
    <dbReference type="NCBI Taxonomy" id="568900"/>
    <lineage>
        <taxon>Eukaryota</taxon>
        <taxon>Sar</taxon>
        <taxon>Stramenopiles</taxon>
        <taxon>Ochrophyta</taxon>
        <taxon>Bacillariophyta</taxon>
        <taxon>Bacillariophyceae</taxon>
        <taxon>Bacillariophycidae</taxon>
        <taxon>Naviculales</taxon>
        <taxon>Naviculaceae</taxon>
        <taxon>Seminavis</taxon>
    </lineage>
</organism>
<keyword evidence="3" id="KW-1003">Cell membrane</keyword>
<dbReference type="InterPro" id="IPR052214">
    <property type="entry name" value="DAG_Lipase-Related"/>
</dbReference>
<evidence type="ECO:0000259" key="16">
    <source>
        <dbReference type="Pfam" id="PF01764"/>
    </source>
</evidence>
<feature type="domain" description="Fungal lipase-type" evidence="16">
    <location>
        <begin position="194"/>
        <end position="297"/>
    </location>
</feature>
<evidence type="ECO:0000256" key="11">
    <source>
        <dbReference type="ARBA" id="ARBA00023098"/>
    </source>
</evidence>
<reference evidence="17" key="1">
    <citation type="submission" date="2020-06" db="EMBL/GenBank/DDBJ databases">
        <authorList>
            <consortium name="Plant Systems Biology data submission"/>
        </authorList>
    </citation>
    <scope>NUCLEOTIDE SEQUENCE</scope>
    <source>
        <strain evidence="17">D6</strain>
    </source>
</reference>
<gene>
    <name evidence="17" type="ORF">SEMRO_3153_G344550.1</name>
</gene>
<feature type="chain" id="PRO_5040472949" description="sn-1-specific diacylglycerol lipase" evidence="15">
    <location>
        <begin position="18"/>
        <end position="401"/>
    </location>
</feature>
<keyword evidence="6" id="KW-0479">Metal-binding</keyword>
<dbReference type="Proteomes" id="UP001153069">
    <property type="component" value="Unassembled WGS sequence"/>
</dbReference>
<evidence type="ECO:0000256" key="3">
    <source>
        <dbReference type="ARBA" id="ARBA00022475"/>
    </source>
</evidence>
<sequence length="401" mass="44235">MAPMISFLLCLVAMSRAFPAQTISKLHGALPTAWHGRTTPFIGTTAVAAATSSTLVAVEDNRSIGVINDRIKEMLQHLEEKTQSDLNHDELLRACHALILAITTKPEFQNHKLLHVEQAIFQQQGEGSNQKISRPTTADLEELLPWLELAYFAHEYNDAGSKSQLEAAIQESTGKDLLLPQSHTNVCHTHPLTHANNQQEESFGAHEGVLASSIKLCQELQDMFCDDDILQNYYIRITGHSLVGAGAASVLALLLRAQYKELHEPGRLHALHHPSAVKSKDFITSVANRNDCVPRLYVSNFEIMVNMLEGLNEKIMTQEGLDSFWSIAKESVVGDVMEQLLTDDQFDALINIMEEAQGAVEIEAGEYLCVPGKIIALYGTIKDLPAKGEEPDVTVQSVFFG</sequence>
<evidence type="ECO:0000256" key="1">
    <source>
        <dbReference type="ARBA" id="ARBA00001913"/>
    </source>
</evidence>
<dbReference type="PANTHER" id="PTHR45792:SF8">
    <property type="entry name" value="DIACYLGLYCEROL LIPASE-ALPHA"/>
    <property type="match status" value="1"/>
</dbReference>
<keyword evidence="8" id="KW-0106">Calcium</keyword>
<evidence type="ECO:0000256" key="4">
    <source>
        <dbReference type="ARBA" id="ARBA00022553"/>
    </source>
</evidence>
<evidence type="ECO:0000313" key="17">
    <source>
        <dbReference type="EMBL" id="CAB9530976.1"/>
    </source>
</evidence>
<evidence type="ECO:0000256" key="15">
    <source>
        <dbReference type="SAM" id="SignalP"/>
    </source>
</evidence>
<dbReference type="AlphaFoldDB" id="A0A9N8F169"/>
<evidence type="ECO:0000256" key="8">
    <source>
        <dbReference type="ARBA" id="ARBA00022837"/>
    </source>
</evidence>
<keyword evidence="10" id="KW-1133">Transmembrane helix</keyword>
<keyword evidence="9" id="KW-0442">Lipid degradation</keyword>
<evidence type="ECO:0000256" key="2">
    <source>
        <dbReference type="ARBA" id="ARBA00004651"/>
    </source>
</evidence>
<dbReference type="InterPro" id="IPR002921">
    <property type="entry name" value="Fungal_lipase-type"/>
</dbReference>
<dbReference type="Gene3D" id="3.40.50.1820">
    <property type="entry name" value="alpha/beta hydrolase"/>
    <property type="match status" value="1"/>
</dbReference>
<comment type="catalytic activity">
    <reaction evidence="13">
        <text>a 1,2-diacyl-sn-glycerol + H2O = a 2-acylglycerol + a fatty acid + H(+)</text>
        <dbReference type="Rhea" id="RHEA:33275"/>
        <dbReference type="ChEBI" id="CHEBI:15377"/>
        <dbReference type="ChEBI" id="CHEBI:15378"/>
        <dbReference type="ChEBI" id="CHEBI:17389"/>
        <dbReference type="ChEBI" id="CHEBI:17815"/>
        <dbReference type="ChEBI" id="CHEBI:28868"/>
        <dbReference type="EC" id="3.1.1.116"/>
    </reaction>
    <physiologicalReaction direction="left-to-right" evidence="13">
        <dbReference type="Rhea" id="RHEA:33276"/>
    </physiologicalReaction>
</comment>
<evidence type="ECO:0000256" key="10">
    <source>
        <dbReference type="ARBA" id="ARBA00022989"/>
    </source>
</evidence>
<dbReference type="PANTHER" id="PTHR45792">
    <property type="entry name" value="DIACYLGLYCEROL LIPASE HOMOLOG-RELATED"/>
    <property type="match status" value="1"/>
</dbReference>
<keyword evidence="15" id="KW-0732">Signal</keyword>
<protein>
    <recommendedName>
        <fullName evidence="14">sn-1-specific diacylglycerol lipase</fullName>
        <ecNumber evidence="14">3.1.1.116</ecNumber>
    </recommendedName>
</protein>